<dbReference type="GO" id="GO:0003676">
    <property type="term" value="F:nucleic acid binding"/>
    <property type="evidence" value="ECO:0007669"/>
    <property type="project" value="InterPro"/>
</dbReference>
<accession>A0A3Z3PW22</accession>
<dbReference type="GO" id="GO:0008270">
    <property type="term" value="F:zinc ion binding"/>
    <property type="evidence" value="ECO:0007669"/>
    <property type="project" value="InterPro"/>
</dbReference>
<dbReference type="Proteomes" id="UP000839598">
    <property type="component" value="Unassembled WGS sequence"/>
</dbReference>
<comment type="caution">
    <text evidence="2">The sequence shown here is derived from an EMBL/GenBank/DDBJ whole genome shotgun (WGS) entry which is preliminary data.</text>
</comment>
<keyword evidence="2" id="KW-0255">Endonuclease</keyword>
<dbReference type="CDD" id="cd00085">
    <property type="entry name" value="HNHc"/>
    <property type="match status" value="1"/>
</dbReference>
<reference evidence="2 3" key="1">
    <citation type="submission" date="2018-06" db="EMBL/GenBank/DDBJ databases">
        <authorList>
            <person name="Ashton P.M."/>
            <person name="Dallman T."/>
            <person name="Nair S."/>
            <person name="De Pinna E."/>
            <person name="Peters T."/>
            <person name="Grant K."/>
        </authorList>
    </citation>
    <scope>NUCLEOTIDE SEQUENCE [LARGE SCALE GENOMIC DNA]</scope>
    <source>
        <strain evidence="2 3">275803</strain>
    </source>
</reference>
<dbReference type="Pfam" id="PF01844">
    <property type="entry name" value="HNH"/>
    <property type="match status" value="1"/>
</dbReference>
<evidence type="ECO:0000313" key="3">
    <source>
        <dbReference type="Proteomes" id="UP000839598"/>
    </source>
</evidence>
<keyword evidence="2" id="KW-0378">Hydrolase</keyword>
<name>A0A344R6H6_SALER</name>
<dbReference type="EMBL" id="AAIVAV010000001">
    <property type="protein sequence ID" value="ECI4008095.1"/>
    <property type="molecule type" value="Genomic_DNA"/>
</dbReference>
<accession>A0A344R6H6</accession>
<dbReference type="GO" id="GO:0004519">
    <property type="term" value="F:endonuclease activity"/>
    <property type="evidence" value="ECO:0007669"/>
    <property type="project" value="UniProtKB-KW"/>
</dbReference>
<evidence type="ECO:0000259" key="1">
    <source>
        <dbReference type="SMART" id="SM00507"/>
    </source>
</evidence>
<dbReference type="InterPro" id="IPR003615">
    <property type="entry name" value="HNH_nuc"/>
</dbReference>
<dbReference type="AlphaFoldDB" id="A0A344R6H6"/>
<protein>
    <submittedName>
        <fullName evidence="2">HNH endonuclease</fullName>
    </submittedName>
</protein>
<dbReference type="Gene3D" id="1.10.30.50">
    <property type="match status" value="1"/>
</dbReference>
<evidence type="ECO:0000313" key="2">
    <source>
        <dbReference type="EMBL" id="ECI4008095.1"/>
    </source>
</evidence>
<gene>
    <name evidence="2" type="ORF">DN310_01770</name>
</gene>
<proteinExistence type="predicted"/>
<sequence length="209" mass="24166">MAEINKSIVLSKESEDIIKSVKSKPGFTFKLWSDEELLKVRREIRKFYRKQQKGKCAYCQNPVTLSASGCHVEHIVAKSLHEEFMFTPKNLCVICPDCNEIKREQEVMANIESTLKNDSPKTYPRSSAAFITYHPHFDNYNDHIINIDGYYLDKSEKGANTIRMCVLNRKLREFGYDDSAIAIPGHLDFMIRIFYSGKIDEIKKLIGMN</sequence>
<organism evidence="2 3">
    <name type="scientific">Salmonella enterica subsp. salamae</name>
    <dbReference type="NCBI Taxonomy" id="59202"/>
    <lineage>
        <taxon>Bacteria</taxon>
        <taxon>Pseudomonadati</taxon>
        <taxon>Pseudomonadota</taxon>
        <taxon>Gammaproteobacteria</taxon>
        <taxon>Enterobacterales</taxon>
        <taxon>Enterobacteriaceae</taxon>
        <taxon>Salmonella</taxon>
    </lineage>
</organism>
<dbReference type="SMART" id="SM00507">
    <property type="entry name" value="HNHc"/>
    <property type="match status" value="1"/>
</dbReference>
<keyword evidence="2" id="KW-0540">Nuclease</keyword>
<dbReference type="InterPro" id="IPR002711">
    <property type="entry name" value="HNH"/>
</dbReference>
<feature type="domain" description="HNH nuclease" evidence="1">
    <location>
        <begin position="43"/>
        <end position="100"/>
    </location>
</feature>